<evidence type="ECO:0000256" key="2">
    <source>
        <dbReference type="ARBA" id="ARBA00022741"/>
    </source>
</evidence>
<dbReference type="FunFam" id="3.40.50.300:FF:001447">
    <property type="entry name" value="Ras-related protein Rab-1B"/>
    <property type="match status" value="1"/>
</dbReference>
<dbReference type="GO" id="GO:0003924">
    <property type="term" value="F:GTPase activity"/>
    <property type="evidence" value="ECO:0007669"/>
    <property type="project" value="InterPro"/>
</dbReference>
<dbReference type="EMBL" id="OC854666">
    <property type="protein sequence ID" value="CAD7619980.1"/>
    <property type="molecule type" value="Genomic_DNA"/>
</dbReference>
<dbReference type="SMART" id="SM00175">
    <property type="entry name" value="RAB"/>
    <property type="match status" value="1"/>
</dbReference>
<name>A0A7R9KC06_9ACAR</name>
<dbReference type="OrthoDB" id="10254700at2759"/>
<dbReference type="InterPro" id="IPR027417">
    <property type="entry name" value="P-loop_NTPase"/>
</dbReference>
<dbReference type="InterPro" id="IPR005225">
    <property type="entry name" value="Small_GTP-bd"/>
</dbReference>
<dbReference type="InterPro" id="IPR001806">
    <property type="entry name" value="Small_GTPase"/>
</dbReference>
<dbReference type="EMBL" id="CAJPIZ010000091">
    <property type="protein sequence ID" value="CAG2100410.1"/>
    <property type="molecule type" value="Genomic_DNA"/>
</dbReference>
<keyword evidence="2" id="KW-0547">Nucleotide-binding</keyword>
<dbReference type="PROSITE" id="PS51419">
    <property type="entry name" value="RAB"/>
    <property type="match status" value="1"/>
</dbReference>
<dbReference type="Pfam" id="PF00071">
    <property type="entry name" value="Ras"/>
    <property type="match status" value="1"/>
</dbReference>
<sequence length="244" mass="27282">MMGSTNQLVSDNYHKQSMAALRQFSTRSKHMGQTVRISSAISLSVYWLMLMWEVSGENIVDVKERTAGTGTNQHRVQHAFKVVLLGAPAVGKTSLIGRYVRGEFKERRAATHFADCIARTTFLDDSAIKLEVWDTPGADRYRSHAFLYYTRCHASIVVYDMTAPDTYRWAQAMCREIVVKSTHNPIIALVGNKTDLVSGRAVVSREVEAYARNNSLIFMEVSAKAGRNLNSVLTAMAKLLPECD</sequence>
<dbReference type="SUPFAM" id="SSF52540">
    <property type="entry name" value="P-loop containing nucleoside triphosphate hydrolases"/>
    <property type="match status" value="1"/>
</dbReference>
<dbReference type="GO" id="GO:0005525">
    <property type="term" value="F:GTP binding"/>
    <property type="evidence" value="ECO:0007669"/>
    <property type="project" value="InterPro"/>
</dbReference>
<dbReference type="Proteomes" id="UP000759131">
    <property type="component" value="Unassembled WGS sequence"/>
</dbReference>
<evidence type="ECO:0000313" key="3">
    <source>
        <dbReference type="EMBL" id="CAD7619980.1"/>
    </source>
</evidence>
<dbReference type="NCBIfam" id="TIGR00231">
    <property type="entry name" value="small_GTP"/>
    <property type="match status" value="1"/>
</dbReference>
<dbReference type="AlphaFoldDB" id="A0A7R9KC06"/>
<protein>
    <submittedName>
        <fullName evidence="3">Uncharacterized protein</fullName>
    </submittedName>
</protein>
<evidence type="ECO:0000313" key="4">
    <source>
        <dbReference type="Proteomes" id="UP000759131"/>
    </source>
</evidence>
<dbReference type="SMART" id="SM00174">
    <property type="entry name" value="RHO"/>
    <property type="match status" value="1"/>
</dbReference>
<organism evidence="3">
    <name type="scientific">Medioppia subpectinata</name>
    <dbReference type="NCBI Taxonomy" id="1979941"/>
    <lineage>
        <taxon>Eukaryota</taxon>
        <taxon>Metazoa</taxon>
        <taxon>Ecdysozoa</taxon>
        <taxon>Arthropoda</taxon>
        <taxon>Chelicerata</taxon>
        <taxon>Arachnida</taxon>
        <taxon>Acari</taxon>
        <taxon>Acariformes</taxon>
        <taxon>Sarcoptiformes</taxon>
        <taxon>Oribatida</taxon>
        <taxon>Brachypylina</taxon>
        <taxon>Oppioidea</taxon>
        <taxon>Oppiidae</taxon>
        <taxon>Medioppia</taxon>
    </lineage>
</organism>
<keyword evidence="4" id="KW-1185">Reference proteome</keyword>
<accession>A0A7R9KC06</accession>
<dbReference type="Gene3D" id="3.40.50.300">
    <property type="entry name" value="P-loop containing nucleotide triphosphate hydrolases"/>
    <property type="match status" value="1"/>
</dbReference>
<comment type="similarity">
    <text evidence="1">Belongs to the small GTPase superfamily. Rab family.</text>
</comment>
<reference evidence="3" key="1">
    <citation type="submission" date="2020-11" db="EMBL/GenBank/DDBJ databases">
        <authorList>
            <person name="Tran Van P."/>
        </authorList>
    </citation>
    <scope>NUCLEOTIDE SEQUENCE</scope>
</reference>
<dbReference type="PRINTS" id="PR00449">
    <property type="entry name" value="RASTRNSFRMNG"/>
</dbReference>
<dbReference type="SMART" id="SM00173">
    <property type="entry name" value="RAS"/>
    <property type="match status" value="1"/>
</dbReference>
<evidence type="ECO:0000256" key="1">
    <source>
        <dbReference type="ARBA" id="ARBA00006270"/>
    </source>
</evidence>
<gene>
    <name evidence="3" type="ORF">OSB1V03_LOCUS476</name>
</gene>
<dbReference type="PANTHER" id="PTHR47978">
    <property type="match status" value="1"/>
</dbReference>
<proteinExistence type="inferred from homology"/>